<dbReference type="Gene3D" id="1.10.540.10">
    <property type="entry name" value="Acyl-CoA dehydrogenase/oxidase, N-terminal domain"/>
    <property type="match status" value="1"/>
</dbReference>
<reference evidence="2" key="1">
    <citation type="journal article" date="2014" name="Front. Microbiol.">
        <title>High frequency of phylogenetically diverse reductive dehalogenase-homologous genes in deep subseafloor sedimentary metagenomes.</title>
        <authorList>
            <person name="Kawai M."/>
            <person name="Futagami T."/>
            <person name="Toyoda A."/>
            <person name="Takaki Y."/>
            <person name="Nishi S."/>
            <person name="Hori S."/>
            <person name="Arai W."/>
            <person name="Tsubouchi T."/>
            <person name="Morono Y."/>
            <person name="Uchiyama I."/>
            <person name="Ito T."/>
            <person name="Fujiyama A."/>
            <person name="Inagaki F."/>
            <person name="Takami H."/>
        </authorList>
    </citation>
    <scope>NUCLEOTIDE SEQUENCE</scope>
    <source>
        <strain evidence="2">Expedition CK06-06</strain>
    </source>
</reference>
<dbReference type="EMBL" id="BARW01016923">
    <property type="protein sequence ID" value="GAI96742.1"/>
    <property type="molecule type" value="Genomic_DNA"/>
</dbReference>
<proteinExistence type="predicted"/>
<evidence type="ECO:0000259" key="1">
    <source>
        <dbReference type="Pfam" id="PF02771"/>
    </source>
</evidence>
<sequence>MDFEFTEEQKMFQKAIQSFVQKEIAPIVVEAEEKGTCPRELFTK</sequence>
<gene>
    <name evidence="2" type="ORF">S12H4_29350</name>
</gene>
<name>X1SUI1_9ZZZZ</name>
<dbReference type="GO" id="GO:0016627">
    <property type="term" value="F:oxidoreductase activity, acting on the CH-CH group of donors"/>
    <property type="evidence" value="ECO:0007669"/>
    <property type="project" value="InterPro"/>
</dbReference>
<feature type="domain" description="Acyl-CoA dehydrogenase/oxidase N-terminal" evidence="1">
    <location>
        <begin position="6"/>
        <end position="44"/>
    </location>
</feature>
<dbReference type="InterPro" id="IPR013786">
    <property type="entry name" value="AcylCoA_DH/ox_N"/>
</dbReference>
<organism evidence="2">
    <name type="scientific">marine sediment metagenome</name>
    <dbReference type="NCBI Taxonomy" id="412755"/>
    <lineage>
        <taxon>unclassified sequences</taxon>
        <taxon>metagenomes</taxon>
        <taxon>ecological metagenomes</taxon>
    </lineage>
</organism>
<dbReference type="SUPFAM" id="SSF56645">
    <property type="entry name" value="Acyl-CoA dehydrogenase NM domain-like"/>
    <property type="match status" value="1"/>
</dbReference>
<comment type="caution">
    <text evidence="2">The sequence shown here is derived from an EMBL/GenBank/DDBJ whole genome shotgun (WGS) entry which is preliminary data.</text>
</comment>
<dbReference type="GO" id="GO:0050660">
    <property type="term" value="F:flavin adenine dinucleotide binding"/>
    <property type="evidence" value="ECO:0007669"/>
    <property type="project" value="InterPro"/>
</dbReference>
<dbReference type="AlphaFoldDB" id="X1SUI1"/>
<dbReference type="Pfam" id="PF02771">
    <property type="entry name" value="Acyl-CoA_dh_N"/>
    <property type="match status" value="1"/>
</dbReference>
<evidence type="ECO:0000313" key="2">
    <source>
        <dbReference type="EMBL" id="GAI96742.1"/>
    </source>
</evidence>
<accession>X1SUI1</accession>
<feature type="non-terminal residue" evidence="2">
    <location>
        <position position="44"/>
    </location>
</feature>
<dbReference type="InterPro" id="IPR037069">
    <property type="entry name" value="AcylCoA_DH/ox_N_sf"/>
</dbReference>
<protein>
    <recommendedName>
        <fullName evidence="1">Acyl-CoA dehydrogenase/oxidase N-terminal domain-containing protein</fullName>
    </recommendedName>
</protein>
<dbReference type="InterPro" id="IPR009100">
    <property type="entry name" value="AcylCoA_DH/oxidase_NM_dom_sf"/>
</dbReference>